<comment type="caution">
    <text evidence="5">The sequence shown here is derived from an EMBL/GenBank/DDBJ whole genome shotgun (WGS) entry which is preliminary data.</text>
</comment>
<dbReference type="Gene3D" id="3.40.630.30">
    <property type="match status" value="1"/>
</dbReference>
<proteinExistence type="inferred from homology"/>
<dbReference type="EMBL" id="JAOSHO010000004">
    <property type="protein sequence ID" value="MCW1242927.1"/>
    <property type="molecule type" value="Genomic_DNA"/>
</dbReference>
<keyword evidence="1" id="KW-0808">Transferase</keyword>
<dbReference type="InterPro" id="IPR000182">
    <property type="entry name" value="GNAT_dom"/>
</dbReference>
<protein>
    <submittedName>
        <fullName evidence="5">GNAT family N-acetyltransferase</fullName>
    </submittedName>
</protein>
<evidence type="ECO:0000313" key="5">
    <source>
        <dbReference type="EMBL" id="MCW1242927.1"/>
    </source>
</evidence>
<evidence type="ECO:0000259" key="4">
    <source>
        <dbReference type="Pfam" id="PF13302"/>
    </source>
</evidence>
<evidence type="ECO:0000256" key="3">
    <source>
        <dbReference type="ARBA" id="ARBA00038502"/>
    </source>
</evidence>
<organism evidence="5 6">
    <name type="scientific">Pseudomonas agronomica</name>
    <dbReference type="NCBI Taxonomy" id="2979328"/>
    <lineage>
        <taxon>Bacteria</taxon>
        <taxon>Pseudomonadati</taxon>
        <taxon>Pseudomonadota</taxon>
        <taxon>Gammaproteobacteria</taxon>
        <taxon>Pseudomonadales</taxon>
        <taxon>Pseudomonadaceae</taxon>
        <taxon>Pseudomonas</taxon>
    </lineage>
</organism>
<name>A0ABT3F1P6_9PSED</name>
<sequence>MDPIPTFQTRRLILTPLELTDAPAIQRLFPHWEVVRYLDSRVPWPYPDDGALTYVRDHALPAVAAGREWHWMIRIIEDPAQCIGSISLYDQPGNNRGFWLAPQWQGKGYMREACEAINAYWFEALERPVMRVPKAVGNLASRRISEREGMRMIGTQQGDFVCGSLLKEVWELTREEWSRNEAAQKIRPFLSE</sequence>
<evidence type="ECO:0000256" key="2">
    <source>
        <dbReference type="ARBA" id="ARBA00023315"/>
    </source>
</evidence>
<gene>
    <name evidence="5" type="ORF">OC610_00770</name>
</gene>
<evidence type="ECO:0000313" key="6">
    <source>
        <dbReference type="Proteomes" id="UP001061999"/>
    </source>
</evidence>
<keyword evidence="2" id="KW-0012">Acyltransferase</keyword>
<feature type="domain" description="N-acetyltransferase" evidence="4">
    <location>
        <begin position="11"/>
        <end position="151"/>
    </location>
</feature>
<dbReference type="RefSeq" id="WP_264426070.1">
    <property type="nucleotide sequence ID" value="NZ_JAOSHO010000004.1"/>
</dbReference>
<dbReference type="SUPFAM" id="SSF55729">
    <property type="entry name" value="Acyl-CoA N-acyltransferases (Nat)"/>
    <property type="match status" value="1"/>
</dbReference>
<dbReference type="Proteomes" id="UP001061999">
    <property type="component" value="Unassembled WGS sequence"/>
</dbReference>
<dbReference type="PANTHER" id="PTHR43792:SF8">
    <property type="entry name" value="[RIBOSOMAL PROTEIN US5]-ALANINE N-ACETYLTRANSFERASE"/>
    <property type="match status" value="1"/>
</dbReference>
<comment type="similarity">
    <text evidence="3">Belongs to the acetyltransferase family. RimJ subfamily.</text>
</comment>
<accession>A0ABT3F1P6</accession>
<reference evidence="5" key="1">
    <citation type="submission" date="2022-07" db="EMBL/GenBank/DDBJ databases">
        <title>Pseudomonas agronomica sp. nov.: a novel bacterium with biotechnological application in the synthesis of biofertilizers from valorized agricultural residues.</title>
        <authorList>
            <person name="Robas M."/>
            <person name="Fernandez V.M."/>
            <person name="Luna L."/>
            <person name="Provanza A."/>
            <person name="Jimenez P.A."/>
        </authorList>
    </citation>
    <scope>NUCLEOTIDE SEQUENCE</scope>
    <source>
        <strain evidence="5">SAICEU22T</strain>
    </source>
</reference>
<dbReference type="InterPro" id="IPR051531">
    <property type="entry name" value="N-acetyltransferase"/>
</dbReference>
<dbReference type="PANTHER" id="PTHR43792">
    <property type="entry name" value="GNAT FAMILY, PUTATIVE (AFU_ORTHOLOGUE AFUA_3G00765)-RELATED-RELATED"/>
    <property type="match status" value="1"/>
</dbReference>
<evidence type="ECO:0000256" key="1">
    <source>
        <dbReference type="ARBA" id="ARBA00022679"/>
    </source>
</evidence>
<dbReference type="InterPro" id="IPR016181">
    <property type="entry name" value="Acyl_CoA_acyltransferase"/>
</dbReference>
<keyword evidence="6" id="KW-1185">Reference proteome</keyword>
<dbReference type="Pfam" id="PF13302">
    <property type="entry name" value="Acetyltransf_3"/>
    <property type="match status" value="1"/>
</dbReference>